<feature type="signal peptide" evidence="1">
    <location>
        <begin position="1"/>
        <end position="27"/>
    </location>
</feature>
<keyword evidence="3" id="KW-1185">Reference proteome</keyword>
<dbReference type="STRING" id="665126.ABB55_04525"/>
<evidence type="ECO:0000313" key="3">
    <source>
        <dbReference type="Proteomes" id="UP000048984"/>
    </source>
</evidence>
<gene>
    <name evidence="2" type="ORF">ABB55_04525</name>
</gene>
<evidence type="ECO:0008006" key="4">
    <source>
        <dbReference type="Google" id="ProtNLM"/>
    </source>
</evidence>
<protein>
    <recommendedName>
        <fullName evidence="4">GerMN domain-containing protein</fullName>
    </recommendedName>
</protein>
<dbReference type="EMBL" id="LJYW01000001">
    <property type="protein sequence ID" value="KPL51583.1"/>
    <property type="molecule type" value="Genomic_DNA"/>
</dbReference>
<evidence type="ECO:0000313" key="2">
    <source>
        <dbReference type="EMBL" id="KPL51583.1"/>
    </source>
</evidence>
<organism evidence="2 3">
    <name type="scientific">Prosthecodimorpha hirschii</name>
    <dbReference type="NCBI Taxonomy" id="665126"/>
    <lineage>
        <taxon>Bacteria</taxon>
        <taxon>Pseudomonadati</taxon>
        <taxon>Pseudomonadota</taxon>
        <taxon>Alphaproteobacteria</taxon>
        <taxon>Hyphomicrobiales</taxon>
        <taxon>Ancalomicrobiaceae</taxon>
        <taxon>Prosthecodimorpha</taxon>
    </lineage>
</organism>
<evidence type="ECO:0000256" key="1">
    <source>
        <dbReference type="SAM" id="SignalP"/>
    </source>
</evidence>
<dbReference type="Proteomes" id="UP000048984">
    <property type="component" value="Unassembled WGS sequence"/>
</dbReference>
<sequence>MRLALCLVTRLAVAGLAIPCGGMPARADPGDKAGWSIGTDPRKRVFLHYVAEKDGPRELTLACLRDVDSFDVYTAGLFPKRPDGEATLTLRSGGGSVDVSGSVAAGDDGATSRFESNTDLDAATRKALRASLLPVLGGAGPIQLKLGTREIVLAPSGPPAAAIKRFDSICFGK</sequence>
<reference evidence="2 3" key="1">
    <citation type="submission" date="2015-09" db="EMBL/GenBank/DDBJ databases">
        <authorList>
            <person name="Jackson K.R."/>
            <person name="Lunt B.L."/>
            <person name="Fisher J.N.B."/>
            <person name="Gardner A.V."/>
            <person name="Bailey M.E."/>
            <person name="Deus L.M."/>
            <person name="Earl A.S."/>
            <person name="Gibby P.D."/>
            <person name="Hartmann K.A."/>
            <person name="Liu J.E."/>
            <person name="Manci A.M."/>
            <person name="Nielsen D.A."/>
            <person name="Solomon M.B."/>
            <person name="Breakwell D.P."/>
            <person name="Burnett S.H."/>
            <person name="Grose J.H."/>
        </authorList>
    </citation>
    <scope>NUCLEOTIDE SEQUENCE [LARGE SCALE GENOMIC DNA]</scope>
    <source>
        <strain evidence="2 3">16</strain>
    </source>
</reference>
<accession>A0A0P6VMX3</accession>
<dbReference type="RefSeq" id="WP_054357745.1">
    <property type="nucleotide sequence ID" value="NZ_LJYW01000001.1"/>
</dbReference>
<dbReference type="AlphaFoldDB" id="A0A0P6VMX3"/>
<proteinExistence type="predicted"/>
<comment type="caution">
    <text evidence="2">The sequence shown here is derived from an EMBL/GenBank/DDBJ whole genome shotgun (WGS) entry which is preliminary data.</text>
</comment>
<keyword evidence="1" id="KW-0732">Signal</keyword>
<reference evidence="2 3" key="2">
    <citation type="submission" date="2015-10" db="EMBL/GenBank/DDBJ databases">
        <title>Draft Genome Sequence of Prosthecomicrobium hirschii ATCC 27832.</title>
        <authorList>
            <person name="Daniel J."/>
            <person name="Givan S.A."/>
            <person name="Brun Y.V."/>
            <person name="Brown P.J."/>
        </authorList>
    </citation>
    <scope>NUCLEOTIDE SEQUENCE [LARGE SCALE GENOMIC DNA]</scope>
    <source>
        <strain evidence="2 3">16</strain>
    </source>
</reference>
<name>A0A0P6VMX3_9HYPH</name>
<feature type="chain" id="PRO_5006131636" description="GerMN domain-containing protein" evidence="1">
    <location>
        <begin position="28"/>
        <end position="173"/>
    </location>
</feature>